<organism evidence="1 2">
    <name type="scientific">Alteromonas naphthalenivorans</name>
    <dbReference type="NCBI Taxonomy" id="715451"/>
    <lineage>
        <taxon>Bacteria</taxon>
        <taxon>Pseudomonadati</taxon>
        <taxon>Pseudomonadota</taxon>
        <taxon>Gammaproteobacteria</taxon>
        <taxon>Alteromonadales</taxon>
        <taxon>Alteromonadaceae</taxon>
        <taxon>Alteromonas/Salinimonas group</taxon>
        <taxon>Alteromonas</taxon>
    </lineage>
</organism>
<proteinExistence type="predicted"/>
<dbReference type="EMBL" id="CP002339">
    <property type="protein sequence ID" value="AEF04629.1"/>
    <property type="molecule type" value="Genomic_DNA"/>
</dbReference>
<evidence type="ECO:0000313" key="2">
    <source>
        <dbReference type="Proteomes" id="UP000000683"/>
    </source>
</evidence>
<dbReference type="Proteomes" id="UP000000683">
    <property type="component" value="Chromosome"/>
</dbReference>
<dbReference type="HOGENOM" id="CLU_3380186_0_0_6"/>
<name>F5ZES9_ALTNA</name>
<keyword evidence="2" id="KW-1185">Reference proteome</keyword>
<evidence type="ECO:0000313" key="1">
    <source>
        <dbReference type="EMBL" id="AEF04629.1"/>
    </source>
</evidence>
<dbReference type="KEGG" id="alt:ambt_15595"/>
<gene>
    <name evidence="1" type="ordered locus">ambt_15595</name>
</gene>
<protein>
    <submittedName>
        <fullName evidence="1">Uncharacterized protein</fullName>
    </submittedName>
</protein>
<reference evidence="1 2" key="1">
    <citation type="journal article" date="2011" name="J. Bacteriol.">
        <title>Complete genome sequence of the polycyclic aromatic hydrocarbon-degrading bacterium Alteromonas sp. strain SN2.</title>
        <authorList>
            <person name="Jin H.M."/>
            <person name="Jeong H."/>
            <person name="Moon E.J."/>
            <person name="Math R.K."/>
            <person name="Lee K."/>
            <person name="Kim H.J."/>
            <person name="Jeon C.O."/>
            <person name="Oh T.K."/>
            <person name="Kim J.F."/>
        </authorList>
    </citation>
    <scope>NUCLEOTIDE SEQUENCE [LARGE SCALE GENOMIC DNA]</scope>
    <source>
        <strain evidence="2">JCM 17741 / KACC 18427 / KCTC 11700BP / SN2</strain>
    </source>
</reference>
<dbReference type="AlphaFoldDB" id="F5ZES9"/>
<sequence>MYNKKIKFARCAGWDAYTQGGFAIMPHASAPLI</sequence>
<accession>F5ZES9</accession>